<feature type="transmembrane region" description="Helical" evidence="1">
    <location>
        <begin position="240"/>
        <end position="262"/>
    </location>
</feature>
<feature type="transmembrane region" description="Helical" evidence="1">
    <location>
        <begin position="207"/>
        <end position="228"/>
    </location>
</feature>
<gene>
    <name evidence="2" type="ORF">ADIMK_1835</name>
</gene>
<keyword evidence="1" id="KW-1133">Transmembrane helix</keyword>
<proteinExistence type="predicted"/>
<feature type="transmembrane region" description="Helical" evidence="1">
    <location>
        <begin position="269"/>
        <end position="289"/>
    </location>
</feature>
<sequence length="392" mass="41348">MQTLSSPTATFSTGITPVVLLVGSIALLILGLQPLLLGQLFSARIVTLEGIGLVAMGEIVALGLGVVLTDLFLPRRRLWRVVILASLAVVALDLITCNVRGDIPITLVRAACGLVEGVLVWLTTYVIVCSHNPERLAAVFMVVQTMSQALVSTLFAALVLPLSGWQGGFVALAALSLLPCVLIRALPRQFPAMREQPIPGIRWSIAGLLPLVLAFLQMAAIGAIWAYLEPLGNSFNLSQAEIGTVVSEVLLMQVLGGIVSVFTVHRFNTVLVVALGALTLGGIGFALMQLTQIDFVLFTGLFALFGFAWLFTMPFYVSLALQVDPSGRVALLIPAMQLTGSASGPLAVSLAVDSDGVGIVPAFSAAFSVSVLTLTVLGYRWISRRTIGGEGV</sequence>
<comment type="caution">
    <text evidence="2">The sequence shown here is derived from an EMBL/GenBank/DDBJ whole genome shotgun (WGS) entry which is preliminary data.</text>
</comment>
<organism evidence="2 3">
    <name type="scientific">Marinobacterium lacunae</name>
    <dbReference type="NCBI Taxonomy" id="1232683"/>
    <lineage>
        <taxon>Bacteria</taxon>
        <taxon>Pseudomonadati</taxon>
        <taxon>Pseudomonadota</taxon>
        <taxon>Gammaproteobacteria</taxon>
        <taxon>Oceanospirillales</taxon>
        <taxon>Oceanospirillaceae</taxon>
        <taxon>Marinobacterium</taxon>
    </lineage>
</organism>
<evidence type="ECO:0000256" key="1">
    <source>
        <dbReference type="SAM" id="Phobius"/>
    </source>
</evidence>
<protein>
    <submittedName>
        <fullName evidence="2">Permeases of the major facilitator superfamily</fullName>
    </submittedName>
</protein>
<dbReference type="AlphaFoldDB" id="A0A081FZZ5"/>
<feature type="transmembrane region" description="Helical" evidence="1">
    <location>
        <begin position="295"/>
        <end position="317"/>
    </location>
</feature>
<feature type="transmembrane region" description="Helical" evidence="1">
    <location>
        <begin position="78"/>
        <end position="95"/>
    </location>
</feature>
<reference evidence="2 3" key="1">
    <citation type="submission" date="2014-04" db="EMBL/GenBank/DDBJ databases">
        <title>Marinobacterium kochiensis sp. nov., isolated from sediment sample collected from Kochi backwaters in Kerala, India.</title>
        <authorList>
            <person name="Singh A."/>
            <person name="Pinnaka A.K."/>
        </authorList>
    </citation>
    <scope>NUCLEOTIDE SEQUENCE [LARGE SCALE GENOMIC DNA]</scope>
    <source>
        <strain evidence="2 3">AK27</strain>
    </source>
</reference>
<feature type="transmembrane region" description="Helical" evidence="1">
    <location>
        <begin position="329"/>
        <end position="352"/>
    </location>
</feature>
<evidence type="ECO:0000313" key="2">
    <source>
        <dbReference type="EMBL" id="KEA64100.1"/>
    </source>
</evidence>
<accession>A0A081FZZ5</accession>
<dbReference type="InterPro" id="IPR036259">
    <property type="entry name" value="MFS_trans_sf"/>
</dbReference>
<feature type="transmembrane region" description="Helical" evidence="1">
    <location>
        <begin position="12"/>
        <end position="31"/>
    </location>
</feature>
<dbReference type="OrthoDB" id="5995417at2"/>
<feature type="transmembrane region" description="Helical" evidence="1">
    <location>
        <begin position="165"/>
        <end position="186"/>
    </location>
</feature>
<dbReference type="eggNOG" id="COG2814">
    <property type="taxonomic scope" value="Bacteria"/>
</dbReference>
<keyword evidence="3" id="KW-1185">Reference proteome</keyword>
<keyword evidence="1" id="KW-0472">Membrane</keyword>
<dbReference type="RefSeq" id="WP_051692779.1">
    <property type="nucleotide sequence ID" value="NZ_JMQN01000021.1"/>
</dbReference>
<feature type="transmembrane region" description="Helical" evidence="1">
    <location>
        <begin position="358"/>
        <end position="379"/>
    </location>
</feature>
<dbReference type="STRING" id="1232683.ADIMK_1835"/>
<dbReference type="Proteomes" id="UP000028252">
    <property type="component" value="Unassembled WGS sequence"/>
</dbReference>
<dbReference type="PATRIC" id="fig|1232683.4.peg.1810"/>
<dbReference type="Gene3D" id="1.20.1250.20">
    <property type="entry name" value="MFS general substrate transporter like domains"/>
    <property type="match status" value="1"/>
</dbReference>
<name>A0A081FZZ5_9GAMM</name>
<keyword evidence="1" id="KW-0812">Transmembrane</keyword>
<feature type="transmembrane region" description="Helical" evidence="1">
    <location>
        <begin position="136"/>
        <end position="159"/>
    </location>
</feature>
<dbReference type="SUPFAM" id="SSF103473">
    <property type="entry name" value="MFS general substrate transporter"/>
    <property type="match status" value="1"/>
</dbReference>
<evidence type="ECO:0000313" key="3">
    <source>
        <dbReference type="Proteomes" id="UP000028252"/>
    </source>
</evidence>
<feature type="transmembrane region" description="Helical" evidence="1">
    <location>
        <begin position="51"/>
        <end position="73"/>
    </location>
</feature>
<dbReference type="EMBL" id="JMQN01000021">
    <property type="protein sequence ID" value="KEA64100.1"/>
    <property type="molecule type" value="Genomic_DNA"/>
</dbReference>
<feature type="transmembrane region" description="Helical" evidence="1">
    <location>
        <begin position="107"/>
        <end position="129"/>
    </location>
</feature>